<dbReference type="Proteomes" id="UP001373714">
    <property type="component" value="Unassembled WGS sequence"/>
</dbReference>
<feature type="signal peptide" evidence="2">
    <location>
        <begin position="1"/>
        <end position="20"/>
    </location>
</feature>
<reference evidence="3 4" key="1">
    <citation type="submission" date="2019-10" db="EMBL/GenBank/DDBJ databases">
        <authorList>
            <person name="Palmer J.M."/>
        </authorList>
    </citation>
    <scope>NUCLEOTIDE SEQUENCE [LARGE SCALE GENOMIC DNA]</scope>
    <source>
        <strain evidence="3 4">TWF730</strain>
    </source>
</reference>
<evidence type="ECO:0000256" key="1">
    <source>
        <dbReference type="SAM" id="MobiDB-lite"/>
    </source>
</evidence>
<dbReference type="EMBL" id="JAVHNS010000006">
    <property type="protein sequence ID" value="KAK6352360.1"/>
    <property type="molecule type" value="Genomic_DNA"/>
</dbReference>
<organism evidence="3 4">
    <name type="scientific">Orbilia blumenaviensis</name>
    <dbReference type="NCBI Taxonomy" id="1796055"/>
    <lineage>
        <taxon>Eukaryota</taxon>
        <taxon>Fungi</taxon>
        <taxon>Dikarya</taxon>
        <taxon>Ascomycota</taxon>
        <taxon>Pezizomycotina</taxon>
        <taxon>Orbiliomycetes</taxon>
        <taxon>Orbiliales</taxon>
        <taxon>Orbiliaceae</taxon>
        <taxon>Orbilia</taxon>
    </lineage>
</organism>
<accession>A0AAV9UZW8</accession>
<dbReference type="AlphaFoldDB" id="A0AAV9UZW8"/>
<keyword evidence="2" id="KW-0732">Signal</keyword>
<gene>
    <name evidence="3" type="ORF">TWF730_009189</name>
</gene>
<comment type="caution">
    <text evidence="3">The sequence shown here is derived from an EMBL/GenBank/DDBJ whole genome shotgun (WGS) entry which is preliminary data.</text>
</comment>
<protein>
    <submittedName>
        <fullName evidence="3">Uncharacterized protein</fullName>
    </submittedName>
</protein>
<keyword evidence="4" id="KW-1185">Reference proteome</keyword>
<sequence>MKSAGLFVFLFAHFAVFANATPFPQAPPSKPSEPDVGKLKERYSSEQRQVYLRNGDFPGGEDAQYTLERSMAKARWTFFLSEIQAQPGGEGNFRWIEPTAPPDETAEFFRNVQKAEVFCYAQAHSAIEGNPLDPMIFCDPKTGYSIHLHTTRDDTMRVRCSDAARIAWEWARANRGQPHEGPRPEVEQVDPIPSYPGREWQTLGQSFWSQDPSWIVYIGKEDCTSQDPRIFWPGYDRPPGTELVRNPPEGTIPF</sequence>
<evidence type="ECO:0000313" key="4">
    <source>
        <dbReference type="Proteomes" id="UP001373714"/>
    </source>
</evidence>
<proteinExistence type="predicted"/>
<feature type="chain" id="PRO_5043530263" evidence="2">
    <location>
        <begin position="21"/>
        <end position="254"/>
    </location>
</feature>
<evidence type="ECO:0000256" key="2">
    <source>
        <dbReference type="SAM" id="SignalP"/>
    </source>
</evidence>
<name>A0AAV9UZW8_9PEZI</name>
<feature type="region of interest" description="Disordered" evidence="1">
    <location>
        <begin position="234"/>
        <end position="254"/>
    </location>
</feature>
<evidence type="ECO:0000313" key="3">
    <source>
        <dbReference type="EMBL" id="KAK6352360.1"/>
    </source>
</evidence>